<name>A0AAV1HZ85_9CHLO</name>
<sequence>MVYSDPPWVFKGRALYQLQLVKTEEAKKYIPSAFRIVSLFGYTLGGFYLARYSDSPVGAFEELVALAGIVWNPPLSCAWAARVYVNNSEARAHGRKHCGLPSRLASFAEVSTGASERRRRRTPPSWWHQGEADAGSASDASPKIVLHNNERRSWLQPWKGSSEALQAPVCSMDLPPGAGKDWAGPRIRMQLPSFSGAIAECPQLLQYACQLCTNVRPVPAAHVMADHSSSQEALGGILGGRPVLTLAFDDMEMMVSKPVVLKIHREQEAEQQTSQHALAWAMQN</sequence>
<dbReference type="InterPro" id="IPR023375">
    <property type="entry name" value="ADC_dom_sf"/>
</dbReference>
<evidence type="ECO:0000256" key="1">
    <source>
        <dbReference type="SAM" id="MobiDB-lite"/>
    </source>
</evidence>
<proteinExistence type="predicted"/>
<feature type="compositionally biased region" description="Low complexity" evidence="1">
    <location>
        <begin position="132"/>
        <end position="141"/>
    </location>
</feature>
<dbReference type="InterPro" id="IPR039343">
    <property type="entry name" value="NDX1-like"/>
</dbReference>
<dbReference type="PANTHER" id="PTHR35467">
    <property type="match status" value="1"/>
</dbReference>
<gene>
    <name evidence="2" type="ORF">CVIRNUC_003002</name>
</gene>
<feature type="region of interest" description="Disordered" evidence="1">
    <location>
        <begin position="111"/>
        <end position="142"/>
    </location>
</feature>
<organism evidence="2 3">
    <name type="scientific">Coccomyxa viridis</name>
    <dbReference type="NCBI Taxonomy" id="1274662"/>
    <lineage>
        <taxon>Eukaryota</taxon>
        <taxon>Viridiplantae</taxon>
        <taxon>Chlorophyta</taxon>
        <taxon>core chlorophytes</taxon>
        <taxon>Trebouxiophyceae</taxon>
        <taxon>Trebouxiophyceae incertae sedis</taxon>
        <taxon>Coccomyxaceae</taxon>
        <taxon>Coccomyxa</taxon>
    </lineage>
</organism>
<dbReference type="AlphaFoldDB" id="A0AAV1HZ85"/>
<protein>
    <recommendedName>
        <fullName evidence="4">Protein NEOXANTHIN-DEFICIENT 1</fullName>
    </recommendedName>
</protein>
<dbReference type="Proteomes" id="UP001314263">
    <property type="component" value="Unassembled WGS sequence"/>
</dbReference>
<keyword evidence="3" id="KW-1185">Reference proteome</keyword>
<dbReference type="Gene3D" id="2.40.400.10">
    <property type="entry name" value="Acetoacetate decarboxylase-like"/>
    <property type="match status" value="1"/>
</dbReference>
<accession>A0AAV1HZ85</accession>
<dbReference type="EMBL" id="CAUYUE010000004">
    <property type="protein sequence ID" value="CAK0762885.1"/>
    <property type="molecule type" value="Genomic_DNA"/>
</dbReference>
<dbReference type="PANTHER" id="PTHR35467:SF2">
    <property type="entry name" value="PROTEIN NEOXANTHIN-DEFICIENT 1"/>
    <property type="match status" value="1"/>
</dbReference>
<evidence type="ECO:0000313" key="3">
    <source>
        <dbReference type="Proteomes" id="UP001314263"/>
    </source>
</evidence>
<evidence type="ECO:0008006" key="4">
    <source>
        <dbReference type="Google" id="ProtNLM"/>
    </source>
</evidence>
<comment type="caution">
    <text evidence="2">The sequence shown here is derived from an EMBL/GenBank/DDBJ whole genome shotgun (WGS) entry which is preliminary data.</text>
</comment>
<dbReference type="SUPFAM" id="SSF160104">
    <property type="entry name" value="Acetoacetate decarboxylase-like"/>
    <property type="match status" value="1"/>
</dbReference>
<evidence type="ECO:0000313" key="2">
    <source>
        <dbReference type="EMBL" id="CAK0762885.1"/>
    </source>
</evidence>
<reference evidence="2 3" key="1">
    <citation type="submission" date="2023-10" db="EMBL/GenBank/DDBJ databases">
        <authorList>
            <person name="Maclean D."/>
            <person name="Macfadyen A."/>
        </authorList>
    </citation>
    <scope>NUCLEOTIDE SEQUENCE [LARGE SCALE GENOMIC DNA]</scope>
</reference>